<name>A0ABT8LHT7_9BACT</name>
<evidence type="ECO:0000256" key="1">
    <source>
        <dbReference type="SAM" id="Phobius"/>
    </source>
</evidence>
<proteinExistence type="predicted"/>
<dbReference type="EMBL" id="JAUJEB010000015">
    <property type="protein sequence ID" value="MDN5217362.1"/>
    <property type="molecule type" value="Genomic_DNA"/>
</dbReference>
<evidence type="ECO:0000313" key="2">
    <source>
        <dbReference type="EMBL" id="MDN5217362.1"/>
    </source>
</evidence>
<sequence>MKPLTTKIGYKAIFVFFFSVAMIFLLLTLSKNQKSYIKNGFTRHFPPNLVKSGSKPLELDHNLFYFAGISGNQIYLGNTKTVNQILETDHDLSEWHYITFDIGRFSHIKSAQLIVDSPNFYMMDGITPLILAGDLNDRTVRKIRLSDRLQYYGSESINSSSFLLRAFDQELGRFILIKQGLDISSQKIAPKILEKQIQGIFCTRGRLHYDKKTNKVIFLYDYRNEYIQIDTNLNVEYRAKTIDTVSHAQIKVAKIHGGTKTVLAAPPLVVNKNSCVWDDKLFVHSMLIADNEDKETYKKNAVIDVYSLGNKGYLFSFYIPGLGNNKMRDFKVYNKVLLAIFDRFIIKYQLNI</sequence>
<keyword evidence="1" id="KW-0472">Membrane</keyword>
<reference evidence="2" key="1">
    <citation type="submission" date="2023-06" db="EMBL/GenBank/DDBJ databases">
        <title>Genomic of Agaribacillus aureum.</title>
        <authorList>
            <person name="Wang G."/>
        </authorList>
    </citation>
    <scope>NUCLEOTIDE SEQUENCE</scope>
    <source>
        <strain evidence="2">BMA12</strain>
    </source>
</reference>
<dbReference type="Proteomes" id="UP001172083">
    <property type="component" value="Unassembled WGS sequence"/>
</dbReference>
<feature type="transmembrane region" description="Helical" evidence="1">
    <location>
        <begin position="12"/>
        <end position="29"/>
    </location>
</feature>
<comment type="caution">
    <text evidence="2">The sequence shown here is derived from an EMBL/GenBank/DDBJ whole genome shotgun (WGS) entry which is preliminary data.</text>
</comment>
<organism evidence="2 3">
    <name type="scientific">Agaribacillus aureus</name>
    <dbReference type="NCBI Taxonomy" id="3051825"/>
    <lineage>
        <taxon>Bacteria</taxon>
        <taxon>Pseudomonadati</taxon>
        <taxon>Bacteroidota</taxon>
        <taxon>Cytophagia</taxon>
        <taxon>Cytophagales</taxon>
        <taxon>Splendidivirgaceae</taxon>
        <taxon>Agaribacillus</taxon>
    </lineage>
</organism>
<accession>A0ABT8LHT7</accession>
<evidence type="ECO:0000313" key="3">
    <source>
        <dbReference type="Proteomes" id="UP001172083"/>
    </source>
</evidence>
<keyword evidence="3" id="KW-1185">Reference proteome</keyword>
<keyword evidence="1" id="KW-1133">Transmembrane helix</keyword>
<dbReference type="RefSeq" id="WP_346762698.1">
    <property type="nucleotide sequence ID" value="NZ_JAUJEB010000015.1"/>
</dbReference>
<protein>
    <submittedName>
        <fullName evidence="2">Uncharacterized protein</fullName>
    </submittedName>
</protein>
<gene>
    <name evidence="2" type="ORF">QQ020_35135</name>
</gene>
<keyword evidence="1" id="KW-0812">Transmembrane</keyword>